<dbReference type="Pfam" id="PF18863">
    <property type="entry name" value="AbiJ_NTD4"/>
    <property type="match status" value="1"/>
</dbReference>
<dbReference type="EMBL" id="FMAI01000004">
    <property type="protein sequence ID" value="SCB25296.1"/>
    <property type="molecule type" value="Genomic_DNA"/>
</dbReference>
<keyword evidence="3" id="KW-1185">Reference proteome</keyword>
<dbReference type="InterPro" id="IPR049503">
    <property type="entry name" value="AbiJ_NTD4"/>
</dbReference>
<dbReference type="AlphaFoldDB" id="A0A1C3VBZ1"/>
<protein>
    <recommendedName>
        <fullName evidence="1">HEPN AbiJ-N-terminal domain-containing protein</fullName>
    </recommendedName>
</protein>
<evidence type="ECO:0000313" key="2">
    <source>
        <dbReference type="EMBL" id="SCB25296.1"/>
    </source>
</evidence>
<evidence type="ECO:0000313" key="3">
    <source>
        <dbReference type="Proteomes" id="UP000199184"/>
    </source>
</evidence>
<dbReference type="Proteomes" id="UP000199184">
    <property type="component" value="Unassembled WGS sequence"/>
</dbReference>
<organism evidence="2 3">
    <name type="scientific">Bradyrhizobium shewense</name>
    <dbReference type="NCBI Taxonomy" id="1761772"/>
    <lineage>
        <taxon>Bacteria</taxon>
        <taxon>Pseudomonadati</taxon>
        <taxon>Pseudomonadota</taxon>
        <taxon>Alphaproteobacteria</taxon>
        <taxon>Hyphomicrobiales</taxon>
        <taxon>Nitrobacteraceae</taxon>
        <taxon>Bradyrhizobium</taxon>
    </lineage>
</organism>
<sequence>MLTDIFAHRYAQPIMWETFFEQQRRLLVQGYQLLNDLCPYFVDGKTDKYGKDFWTRIHDLLARELGLKELSPQFWGFYNKQDQWQSGRYNTAQMCETWMLTPFDGKISADRFVKERLSLVEIGFREHENFVAGLNAKLVGSIAAAEQLDQFRIGGLRIPGSSANGVRAANATMNAKFQMAVSELNARFRQAECQLHYHNGYIQVSEDQTIAQEVETPFWKLVAEAKWHNVDHDMKEAIDLRDTGGRDPALYAARSLESTIKIISDEKQLTTGKEKGAANYIDNLMGAKFTEVWEMEALKHFFAKVRNPFGHGPGAAPMPGLTDEQTNWAIENAMIWIKSLIRRM</sequence>
<proteinExistence type="predicted"/>
<feature type="domain" description="HEPN AbiJ-N-terminal" evidence="1">
    <location>
        <begin position="4"/>
        <end position="220"/>
    </location>
</feature>
<dbReference type="RefSeq" id="WP_091956061.1">
    <property type="nucleotide sequence ID" value="NZ_FMAI01000004.1"/>
</dbReference>
<evidence type="ECO:0000259" key="1">
    <source>
        <dbReference type="Pfam" id="PF18863"/>
    </source>
</evidence>
<gene>
    <name evidence="2" type="ORF">GA0061098_100423</name>
</gene>
<name>A0A1C3VBZ1_9BRAD</name>
<accession>A0A1C3VBZ1</accession>
<reference evidence="3" key="1">
    <citation type="submission" date="2016-08" db="EMBL/GenBank/DDBJ databases">
        <authorList>
            <person name="Varghese N."/>
            <person name="Submissions Spin"/>
        </authorList>
    </citation>
    <scope>NUCLEOTIDE SEQUENCE [LARGE SCALE GENOMIC DNA]</scope>
    <source>
        <strain evidence="3">ERR11</strain>
    </source>
</reference>